<evidence type="ECO:0000259" key="7">
    <source>
        <dbReference type="Pfam" id="PF00155"/>
    </source>
</evidence>
<dbReference type="FunFam" id="3.40.640.10:FF:000033">
    <property type="entry name" value="Aspartate aminotransferase"/>
    <property type="match status" value="1"/>
</dbReference>
<dbReference type="GO" id="GO:0030170">
    <property type="term" value="F:pyridoxal phosphate binding"/>
    <property type="evidence" value="ECO:0007669"/>
    <property type="project" value="InterPro"/>
</dbReference>
<accession>W9EIZ5</accession>
<comment type="similarity">
    <text evidence="2 6">Belongs to the class-I pyridoxal-phosphate-dependent aminotransferase family.</text>
</comment>
<dbReference type="InterPro" id="IPR015424">
    <property type="entry name" value="PyrdxlP-dep_Trfase"/>
</dbReference>
<dbReference type="InterPro" id="IPR004839">
    <property type="entry name" value="Aminotransferase_I/II_large"/>
</dbReference>
<evidence type="ECO:0000256" key="1">
    <source>
        <dbReference type="ARBA" id="ARBA00001933"/>
    </source>
</evidence>
<dbReference type="AlphaFoldDB" id="W9EIZ5"/>
<organism evidence="8 9">
    <name type="scientific">Fructilactobacillus florum 8D</name>
    <dbReference type="NCBI Taxonomy" id="1221538"/>
    <lineage>
        <taxon>Bacteria</taxon>
        <taxon>Bacillati</taxon>
        <taxon>Bacillota</taxon>
        <taxon>Bacilli</taxon>
        <taxon>Lactobacillales</taxon>
        <taxon>Lactobacillaceae</taxon>
        <taxon>Fructilactobacillus</taxon>
    </lineage>
</organism>
<evidence type="ECO:0000256" key="6">
    <source>
        <dbReference type="RuleBase" id="RU000481"/>
    </source>
</evidence>
<evidence type="ECO:0000256" key="5">
    <source>
        <dbReference type="ARBA" id="ARBA00022898"/>
    </source>
</evidence>
<dbReference type="InterPro" id="IPR015422">
    <property type="entry name" value="PyrdxlP-dep_Trfase_small"/>
</dbReference>
<dbReference type="PATRIC" id="fig|1221538.3.peg.228"/>
<keyword evidence="9" id="KW-1185">Reference proteome</keyword>
<dbReference type="EMBL" id="ALXG01000011">
    <property type="protein sequence ID" value="ETO40940.1"/>
    <property type="molecule type" value="Genomic_DNA"/>
</dbReference>
<evidence type="ECO:0000256" key="3">
    <source>
        <dbReference type="ARBA" id="ARBA00022576"/>
    </source>
</evidence>
<dbReference type="Gene3D" id="3.40.640.10">
    <property type="entry name" value="Type I PLP-dependent aspartate aminotransferase-like (Major domain)"/>
    <property type="match status" value="1"/>
</dbReference>
<proteinExistence type="inferred from homology"/>
<dbReference type="Pfam" id="PF00155">
    <property type="entry name" value="Aminotran_1_2"/>
    <property type="match status" value="1"/>
</dbReference>
<dbReference type="RefSeq" id="WP_009167281.1">
    <property type="nucleotide sequence ID" value="NZ_ALXG01000011.1"/>
</dbReference>
<dbReference type="InterPro" id="IPR004838">
    <property type="entry name" value="NHTrfase_class1_PyrdxlP-BS"/>
</dbReference>
<sequence length="398" mass="43721">MPNLDPNLTEVFNQHLTQIKPSQIRSFSKEIKDIPGLISLNVGEPGFNTPEHIKKAAMASIAENKSHYSPQNGWLELRQTISDFLQQRLHLTYDPEQEVIVTDGATEALSSTFLATVNPGDQVLVPQPAYPAYGAMIELAGASVIPLDTSPNQFKIDPQTLDEQLTAYPEVKEIILNYPNNPTGVEYTATELEALAAVIQRHHLLVIADEIYSELTYSLPHTSIANIIPNSTILINGVSKSHAMTGYRLGYVAGPAAVVANINKVHGYLVTSPSNPAQYAAIEALQHGRHDTEPMLVEYQQRRDLVTETLRPLGFEIINPDGAFYIFAKIPSCYHESSREFCLRLAQEAHVGVTPGSAFGTSGEGYFRISYAANLAQIKQALTNIKHFVAEMATPKSV</sequence>
<protein>
    <recommendedName>
        <fullName evidence="6">Aminotransferase</fullName>
        <ecNumber evidence="6">2.6.1.-</ecNumber>
    </recommendedName>
</protein>
<dbReference type="PANTHER" id="PTHR46383">
    <property type="entry name" value="ASPARTATE AMINOTRANSFERASE"/>
    <property type="match status" value="1"/>
</dbReference>
<reference evidence="8 9" key="1">
    <citation type="submission" date="2012-08" db="EMBL/GenBank/DDBJ databases">
        <title>Genome sequencing of Lactobacillus florum 8D.</title>
        <authorList>
            <person name="Kim E.B."/>
            <person name="Marco M.L."/>
        </authorList>
    </citation>
    <scope>NUCLEOTIDE SEQUENCE [LARGE SCALE GENOMIC DNA]</scope>
    <source>
        <strain evidence="8 9">8D</strain>
    </source>
</reference>
<gene>
    <name evidence="8" type="ORF">B808_220</name>
</gene>
<dbReference type="Proteomes" id="UP000019474">
    <property type="component" value="Unassembled WGS sequence"/>
</dbReference>
<dbReference type="InterPro" id="IPR050596">
    <property type="entry name" value="AspAT/PAT-like"/>
</dbReference>
<dbReference type="PROSITE" id="PS00105">
    <property type="entry name" value="AA_TRANSFER_CLASS_1"/>
    <property type="match status" value="1"/>
</dbReference>
<dbReference type="Gene3D" id="3.90.1150.10">
    <property type="entry name" value="Aspartate Aminotransferase, domain 1"/>
    <property type="match status" value="1"/>
</dbReference>
<name>W9EIZ5_9LACO</name>
<dbReference type="GO" id="GO:0008483">
    <property type="term" value="F:transaminase activity"/>
    <property type="evidence" value="ECO:0007669"/>
    <property type="project" value="UniProtKB-KW"/>
</dbReference>
<comment type="caution">
    <text evidence="8">The sequence shown here is derived from an EMBL/GenBank/DDBJ whole genome shotgun (WGS) entry which is preliminary data.</text>
</comment>
<dbReference type="SUPFAM" id="SSF53383">
    <property type="entry name" value="PLP-dependent transferases"/>
    <property type="match status" value="1"/>
</dbReference>
<dbReference type="InterPro" id="IPR015421">
    <property type="entry name" value="PyrdxlP-dep_Trfase_major"/>
</dbReference>
<keyword evidence="3 6" id="KW-0032">Aminotransferase</keyword>
<evidence type="ECO:0000313" key="8">
    <source>
        <dbReference type="EMBL" id="ETO40940.1"/>
    </source>
</evidence>
<evidence type="ECO:0000313" key="9">
    <source>
        <dbReference type="Proteomes" id="UP000019474"/>
    </source>
</evidence>
<keyword evidence="4 6" id="KW-0808">Transferase</keyword>
<dbReference type="EC" id="2.6.1.-" evidence="6"/>
<keyword evidence="5" id="KW-0663">Pyridoxal phosphate</keyword>
<dbReference type="OrthoDB" id="9802328at2"/>
<dbReference type="GO" id="GO:0006520">
    <property type="term" value="P:amino acid metabolic process"/>
    <property type="evidence" value="ECO:0007669"/>
    <property type="project" value="InterPro"/>
</dbReference>
<dbReference type="CDD" id="cd00609">
    <property type="entry name" value="AAT_like"/>
    <property type="match status" value="1"/>
</dbReference>
<evidence type="ECO:0000256" key="2">
    <source>
        <dbReference type="ARBA" id="ARBA00007441"/>
    </source>
</evidence>
<feature type="domain" description="Aminotransferase class I/classII large" evidence="7">
    <location>
        <begin position="37"/>
        <end position="384"/>
    </location>
</feature>
<dbReference type="PANTHER" id="PTHR46383:SF4">
    <property type="entry name" value="AMINOTRANSFERASE"/>
    <property type="match status" value="1"/>
</dbReference>
<comment type="cofactor">
    <cofactor evidence="1 6">
        <name>pyridoxal 5'-phosphate</name>
        <dbReference type="ChEBI" id="CHEBI:597326"/>
    </cofactor>
</comment>
<evidence type="ECO:0000256" key="4">
    <source>
        <dbReference type="ARBA" id="ARBA00022679"/>
    </source>
</evidence>